<sequence length="675" mass="76006">MLTTTLLPRSNSRGSNLELAYASPIVSPTFLREMGADMASLHRHNRKNSLPRALNDEAGKPSMDGRKRRSNGSSDDEGKMTDDGFSNEDLRVGGPYLCSIPHSSASLPQTNPLEALLRHEVSGREAIISCVYQILRNNNIDLMESGPWSHPVGLSLHQSEFNPEPEPIPTIVVFAIRHVVDDLWLKTARRIYFLLQQENFGHVSVDIMDPQALDPPRTHPVLKPDPMFNKWDSVLDHILRDIDLTDIQHIGCYRRGRNSGNENPVTVLVIADVNSQKSWQITRDMIAGILKRSNLPMVAVEIVKDRKTLTTDFHKEGFKEELLQGRAMAGGPIAHSRNDVGSGTLGGFIELQHPSTLKWTCFALTCFHVINLRDRDIRGQQHAAVEKWRSRGLSMLSTKDPLAETSLKTSHPSRRAIQEQIDKHQGLIDCHKNHWLYRDGLDLIDNGLFDTELTELRKQSWKRVHSDVMDLEKRINDIQGFFQNSDNILGHVSVASDFRRKKLHTLSDKYHLTLLDWALISVDVEKRSPSNELEDGLVLQEIASSETLSYLDTNELSTRLEFQGYGSGRNTVRYNGLKVAEIENKKYSLEYSIVELTENGHAAMKGDSGSLLCTLCLGEVVGMIIAGYSHNRIACFTRIDDLTKDIKEQSGAKDIRMWGTWSNCMASLVTDGRSF</sequence>
<reference evidence="2" key="2">
    <citation type="journal article" date="2023" name="IMA Fungus">
        <title>Comparative genomic study of the Penicillium genus elucidates a diverse pangenome and 15 lateral gene transfer events.</title>
        <authorList>
            <person name="Petersen C."/>
            <person name="Sorensen T."/>
            <person name="Nielsen M.R."/>
            <person name="Sondergaard T.E."/>
            <person name="Sorensen J.L."/>
            <person name="Fitzpatrick D.A."/>
            <person name="Frisvad J.C."/>
            <person name="Nielsen K.L."/>
        </authorList>
    </citation>
    <scope>NUCLEOTIDE SEQUENCE</scope>
    <source>
        <strain evidence="2">IBT 26290</strain>
    </source>
</reference>
<reference evidence="2" key="1">
    <citation type="submission" date="2022-11" db="EMBL/GenBank/DDBJ databases">
        <authorList>
            <person name="Petersen C."/>
        </authorList>
    </citation>
    <scope>NUCLEOTIDE SEQUENCE</scope>
    <source>
        <strain evidence="2">IBT 26290</strain>
    </source>
</reference>
<comment type="caution">
    <text evidence="2">The sequence shown here is derived from an EMBL/GenBank/DDBJ whole genome shotgun (WGS) entry which is preliminary data.</text>
</comment>
<dbReference type="AlphaFoldDB" id="A0A9W9I372"/>
<organism evidence="2 3">
    <name type="scientific">Penicillium canariense</name>
    <dbReference type="NCBI Taxonomy" id="189055"/>
    <lineage>
        <taxon>Eukaryota</taxon>
        <taxon>Fungi</taxon>
        <taxon>Dikarya</taxon>
        <taxon>Ascomycota</taxon>
        <taxon>Pezizomycotina</taxon>
        <taxon>Eurotiomycetes</taxon>
        <taxon>Eurotiomycetidae</taxon>
        <taxon>Eurotiales</taxon>
        <taxon>Aspergillaceae</taxon>
        <taxon>Penicillium</taxon>
    </lineage>
</organism>
<name>A0A9W9I372_9EURO</name>
<dbReference type="EMBL" id="JAPQKN010000003">
    <property type="protein sequence ID" value="KAJ5167085.1"/>
    <property type="molecule type" value="Genomic_DNA"/>
</dbReference>
<gene>
    <name evidence="2" type="ORF">N7482_005866</name>
</gene>
<keyword evidence="3" id="KW-1185">Reference proteome</keyword>
<feature type="compositionally biased region" description="Basic and acidic residues" evidence="1">
    <location>
        <begin position="54"/>
        <end position="65"/>
    </location>
</feature>
<dbReference type="GeneID" id="81427167"/>
<evidence type="ECO:0000313" key="2">
    <source>
        <dbReference type="EMBL" id="KAJ5167085.1"/>
    </source>
</evidence>
<dbReference type="RefSeq" id="XP_056543546.1">
    <property type="nucleotide sequence ID" value="XM_056687991.1"/>
</dbReference>
<accession>A0A9W9I372</accession>
<evidence type="ECO:0000256" key="1">
    <source>
        <dbReference type="SAM" id="MobiDB-lite"/>
    </source>
</evidence>
<feature type="region of interest" description="Disordered" evidence="1">
    <location>
        <begin position="42"/>
        <end position="87"/>
    </location>
</feature>
<dbReference type="OrthoDB" id="5424209at2759"/>
<evidence type="ECO:0000313" key="3">
    <source>
        <dbReference type="Proteomes" id="UP001149163"/>
    </source>
</evidence>
<protein>
    <submittedName>
        <fullName evidence="2">Uncharacterized protein</fullName>
    </submittedName>
</protein>
<proteinExistence type="predicted"/>
<dbReference type="Proteomes" id="UP001149163">
    <property type="component" value="Unassembled WGS sequence"/>
</dbReference>